<sequence length="124" mass="13887">MYFAVVAKSGQEDVTCVTEEKSGEDNAESKKTSIWVYTSENHGTSIEVPLTPETTVSDVLDCVRDPVRGEGYLVAVAGDTEYILQEGDNAFTFLYQIWNNSGSPLNFLLRYYSQHAEWPPPELE</sequence>
<dbReference type="VEuPathDB" id="VectorBase:BGLB032932"/>
<dbReference type="VEuPathDB" id="VectorBase:BGLAX_046350"/>
<organism evidence="2 3">
    <name type="scientific">Biomphalaria glabrata</name>
    <name type="common">Bloodfluke planorb</name>
    <name type="synonym">Freshwater snail</name>
    <dbReference type="NCBI Taxonomy" id="6526"/>
    <lineage>
        <taxon>Eukaryota</taxon>
        <taxon>Metazoa</taxon>
        <taxon>Spiralia</taxon>
        <taxon>Lophotrochozoa</taxon>
        <taxon>Mollusca</taxon>
        <taxon>Gastropoda</taxon>
        <taxon>Heterobranchia</taxon>
        <taxon>Euthyneura</taxon>
        <taxon>Panpulmonata</taxon>
        <taxon>Hygrophila</taxon>
        <taxon>Lymnaeoidea</taxon>
        <taxon>Planorbidae</taxon>
        <taxon>Biomphalaria</taxon>
    </lineage>
</organism>
<name>A0A2C9LMN4_BIOGL</name>
<evidence type="ECO:0000313" key="3">
    <source>
        <dbReference type="Proteomes" id="UP000076420"/>
    </source>
</evidence>
<proteinExistence type="predicted"/>
<dbReference type="EnsemblMetazoa" id="BGLB032932-RA">
    <property type="protein sequence ID" value="BGLB032932-PA"/>
    <property type="gene ID" value="BGLB032932"/>
</dbReference>
<dbReference type="Proteomes" id="UP000076420">
    <property type="component" value="Unassembled WGS sequence"/>
</dbReference>
<dbReference type="CDD" id="cd16125">
    <property type="entry name" value="RA_ASPP1_2"/>
    <property type="match status" value="1"/>
</dbReference>
<protein>
    <recommendedName>
        <fullName evidence="1">Ras association domain-containing protein</fullName>
    </recommendedName>
</protein>
<accession>A0A2C9LMN4</accession>
<evidence type="ECO:0000313" key="2">
    <source>
        <dbReference type="EnsemblMetazoa" id="BGLB032932-PA"/>
    </source>
</evidence>
<gene>
    <name evidence="2" type="primary">106064822</name>
</gene>
<dbReference type="Gene3D" id="3.10.20.90">
    <property type="entry name" value="Phosphatidylinositol 3-kinase Catalytic Subunit, Chain A, domain 1"/>
    <property type="match status" value="1"/>
</dbReference>
<dbReference type="InterPro" id="IPR048945">
    <property type="entry name" value="RASSF8/10_RA"/>
</dbReference>
<feature type="domain" description="Ras association" evidence="1">
    <location>
        <begin position="34"/>
        <end position="111"/>
    </location>
</feature>
<evidence type="ECO:0000259" key="1">
    <source>
        <dbReference type="Pfam" id="PF21712"/>
    </source>
</evidence>
<dbReference type="AlphaFoldDB" id="A0A2C9LMN4"/>
<dbReference type="KEGG" id="bgt:106064822"/>
<dbReference type="Pfam" id="PF21712">
    <property type="entry name" value="RASSF8-10_RA"/>
    <property type="match status" value="1"/>
</dbReference>
<reference evidence="2" key="1">
    <citation type="submission" date="2020-05" db="UniProtKB">
        <authorList>
            <consortium name="EnsemblMetazoa"/>
        </authorList>
    </citation>
    <scope>IDENTIFICATION</scope>
    <source>
        <strain evidence="2">BB02</strain>
    </source>
</reference>